<reference evidence="2 3" key="1">
    <citation type="journal article" date="2017" name="Front. Genet.">
        <title>Draft sequencing of the heterozygous diploid genome of Satsuma (Citrus unshiu Marc.) using a hybrid assembly approach.</title>
        <authorList>
            <person name="Shimizu T."/>
            <person name="Tanizawa Y."/>
            <person name="Mochizuki T."/>
            <person name="Nagasaki H."/>
            <person name="Yoshioka T."/>
            <person name="Toyoda A."/>
            <person name="Fujiyama A."/>
            <person name="Kaminuma E."/>
            <person name="Nakamura Y."/>
        </authorList>
    </citation>
    <scope>NUCLEOTIDE SEQUENCE [LARGE SCALE GENOMIC DNA]</scope>
    <source>
        <strain evidence="3">cv. Miyagawa wase</strain>
    </source>
</reference>
<keyword evidence="3" id="KW-1185">Reference proteome</keyword>
<proteinExistence type="predicted"/>
<evidence type="ECO:0000256" key="1">
    <source>
        <dbReference type="SAM" id="SignalP"/>
    </source>
</evidence>
<comment type="caution">
    <text evidence="2">The sequence shown here is derived from an EMBL/GenBank/DDBJ whole genome shotgun (WGS) entry which is preliminary data.</text>
</comment>
<name>A0A2H5PWS7_CITUN</name>
<evidence type="ECO:0000313" key="2">
    <source>
        <dbReference type="EMBL" id="GAY56838.1"/>
    </source>
</evidence>
<accession>A0A2H5PWS7</accession>
<dbReference type="AlphaFoldDB" id="A0A2H5PWS7"/>
<protein>
    <recommendedName>
        <fullName evidence="4">Knottin scorpion toxin-like domain-containing protein</fullName>
    </recommendedName>
</protein>
<dbReference type="EMBL" id="BDQV01000147">
    <property type="protein sequence ID" value="GAY56838.1"/>
    <property type="molecule type" value="Genomic_DNA"/>
</dbReference>
<organism evidence="2 3">
    <name type="scientific">Citrus unshiu</name>
    <name type="common">Satsuma mandarin</name>
    <name type="synonym">Citrus nobilis var. unshiu</name>
    <dbReference type="NCBI Taxonomy" id="55188"/>
    <lineage>
        <taxon>Eukaryota</taxon>
        <taxon>Viridiplantae</taxon>
        <taxon>Streptophyta</taxon>
        <taxon>Embryophyta</taxon>
        <taxon>Tracheophyta</taxon>
        <taxon>Spermatophyta</taxon>
        <taxon>Magnoliopsida</taxon>
        <taxon>eudicotyledons</taxon>
        <taxon>Gunneridae</taxon>
        <taxon>Pentapetalae</taxon>
        <taxon>rosids</taxon>
        <taxon>malvids</taxon>
        <taxon>Sapindales</taxon>
        <taxon>Rutaceae</taxon>
        <taxon>Aurantioideae</taxon>
        <taxon>Citrus</taxon>
    </lineage>
</organism>
<gene>
    <name evidence="2" type="ORF">CUMW_174960</name>
</gene>
<sequence length="74" mass="8456">MAKFTIVCFLLAFLLVSDGNMFLGVQANTCEKFWACNGDDQCKADCQKNYKGTGWCDFHKAMPPEKYCFCQYNC</sequence>
<keyword evidence="1" id="KW-0732">Signal</keyword>
<feature type="signal peptide" evidence="1">
    <location>
        <begin position="1"/>
        <end position="19"/>
    </location>
</feature>
<evidence type="ECO:0008006" key="4">
    <source>
        <dbReference type="Google" id="ProtNLM"/>
    </source>
</evidence>
<evidence type="ECO:0000313" key="3">
    <source>
        <dbReference type="Proteomes" id="UP000236630"/>
    </source>
</evidence>
<feature type="chain" id="PRO_5014153777" description="Knottin scorpion toxin-like domain-containing protein" evidence="1">
    <location>
        <begin position="20"/>
        <end position="74"/>
    </location>
</feature>
<dbReference type="Proteomes" id="UP000236630">
    <property type="component" value="Unassembled WGS sequence"/>
</dbReference>